<evidence type="ECO:0000313" key="4">
    <source>
        <dbReference type="Proteomes" id="UP001642720"/>
    </source>
</evidence>
<evidence type="ECO:0000256" key="2">
    <source>
        <dbReference type="SAM" id="Phobius"/>
    </source>
</evidence>
<dbReference type="EMBL" id="PPTA01000004">
    <property type="protein sequence ID" value="TFB04313.1"/>
    <property type="molecule type" value="Genomic_DNA"/>
</dbReference>
<keyword evidence="2" id="KW-0472">Membrane</keyword>
<keyword evidence="4" id="KW-1185">Reference proteome</keyword>
<gene>
    <name evidence="3" type="ORF">CCMA1212_003792</name>
</gene>
<dbReference type="RefSeq" id="XP_073560514.1">
    <property type="nucleotide sequence ID" value="XM_073701124.1"/>
</dbReference>
<accession>A0ABY2H7X8</accession>
<keyword evidence="2" id="KW-1133">Transmembrane helix</keyword>
<keyword evidence="2" id="KW-0812">Transmembrane</keyword>
<organism evidence="3 4">
    <name type="scientific">Trichoderma ghanense</name>
    <dbReference type="NCBI Taxonomy" id="65468"/>
    <lineage>
        <taxon>Eukaryota</taxon>
        <taxon>Fungi</taxon>
        <taxon>Dikarya</taxon>
        <taxon>Ascomycota</taxon>
        <taxon>Pezizomycotina</taxon>
        <taxon>Sordariomycetes</taxon>
        <taxon>Hypocreomycetidae</taxon>
        <taxon>Hypocreales</taxon>
        <taxon>Hypocreaceae</taxon>
        <taxon>Trichoderma</taxon>
    </lineage>
</organism>
<feature type="transmembrane region" description="Helical" evidence="2">
    <location>
        <begin position="61"/>
        <end position="83"/>
    </location>
</feature>
<protein>
    <submittedName>
        <fullName evidence="3">Uncharacterized protein</fullName>
    </submittedName>
</protein>
<reference evidence="3 4" key="1">
    <citation type="submission" date="2018-01" db="EMBL/GenBank/DDBJ databases">
        <title>Genome characterization of the sugarcane-associated fungus Trichoderma ghanense CCMA-1212 and their application in lignocelulose bioconversion.</title>
        <authorList>
            <person name="Steindorff A.S."/>
            <person name="Mendes T.D."/>
            <person name="Vilela E.S.D."/>
            <person name="Rodrigues D.S."/>
            <person name="Formighieri E.F."/>
            <person name="Melo I.S."/>
            <person name="Favaro L.C.L."/>
        </authorList>
    </citation>
    <scope>NUCLEOTIDE SEQUENCE [LARGE SCALE GENOMIC DNA]</scope>
    <source>
        <strain evidence="3 4">CCMA-1212</strain>
    </source>
</reference>
<dbReference type="Proteomes" id="UP001642720">
    <property type="component" value="Unassembled WGS sequence"/>
</dbReference>
<dbReference type="GeneID" id="300575574"/>
<name>A0ABY2H7X8_9HYPO</name>
<comment type="caution">
    <text evidence="3">The sequence shown here is derived from an EMBL/GenBank/DDBJ whole genome shotgun (WGS) entry which is preliminary data.</text>
</comment>
<sequence>MRHAERRMGQTSWPAAGKCHIHMCEKPPGIAQPDTPHFLPLSSRWSHKSPRRREGTTRRQGGAVGGLPWPSLASLSFFFFLLWDTLPFTCAGVCVVRCACLRAAEGGGGGGSSSSSSSQHETVPYYVHIWLVLRPERPESAASFFTEWWPVKQVISGHDIFWHLG</sequence>
<evidence type="ECO:0000256" key="1">
    <source>
        <dbReference type="SAM" id="MobiDB-lite"/>
    </source>
</evidence>
<feature type="region of interest" description="Disordered" evidence="1">
    <location>
        <begin position="42"/>
        <end position="63"/>
    </location>
</feature>
<proteinExistence type="predicted"/>
<evidence type="ECO:0000313" key="3">
    <source>
        <dbReference type="EMBL" id="TFB04313.1"/>
    </source>
</evidence>